<organism evidence="2 3">
    <name type="scientific">Acinetobacter albensis</name>
    <dbReference type="NCBI Taxonomy" id="1673609"/>
    <lineage>
        <taxon>Bacteria</taxon>
        <taxon>Pseudomonadati</taxon>
        <taxon>Pseudomonadota</taxon>
        <taxon>Gammaproteobacteria</taxon>
        <taxon>Moraxellales</taxon>
        <taxon>Moraxellaceae</taxon>
        <taxon>Acinetobacter</taxon>
    </lineage>
</organism>
<dbReference type="SUPFAM" id="SSF52540">
    <property type="entry name" value="P-loop containing nucleoside triphosphate hydrolases"/>
    <property type="match status" value="1"/>
</dbReference>
<reference evidence="2 3" key="1">
    <citation type="submission" date="2024-12" db="EMBL/GenBank/DDBJ databases">
        <title>C001-4G Acinetobacter sp. assembled genome.</title>
        <authorList>
            <person name="D'Arcy K."/>
            <person name="Kingdon A.D.H."/>
            <person name="Breen A."/>
            <person name="Mckeown C."/>
            <person name="Allman E."/>
            <person name="Sharma P."/>
            <person name="Mcleman A."/>
            <person name="Roberts A.P."/>
        </authorList>
    </citation>
    <scope>NUCLEOTIDE SEQUENCE [LARGE SCALE GENOMIC DNA]</scope>
    <source>
        <strain evidence="2 3">C1-4G</strain>
    </source>
</reference>
<proteinExistence type="predicted"/>
<name>A0ABW9JUQ9_9GAMM</name>
<dbReference type="Gene3D" id="3.40.50.300">
    <property type="entry name" value="P-loop containing nucleotide triphosphate hydrolases"/>
    <property type="match status" value="1"/>
</dbReference>
<gene>
    <name evidence="2" type="ORF">ACKVE0_11970</name>
</gene>
<dbReference type="InterPro" id="IPR027417">
    <property type="entry name" value="P-loop_NTPase"/>
</dbReference>
<feature type="domain" description="KAP NTPase" evidence="1">
    <location>
        <begin position="29"/>
        <end position="183"/>
    </location>
</feature>
<evidence type="ECO:0000313" key="3">
    <source>
        <dbReference type="Proteomes" id="UP001632339"/>
    </source>
</evidence>
<dbReference type="InterPro" id="IPR011646">
    <property type="entry name" value="KAP_P-loop"/>
</dbReference>
<protein>
    <submittedName>
        <fullName evidence="2">P-loop NTPase fold protein</fullName>
    </submittedName>
</protein>
<dbReference type="EMBL" id="JBJXCW010000012">
    <property type="protein sequence ID" value="MFN0298233.1"/>
    <property type="molecule type" value="Genomic_DNA"/>
</dbReference>
<comment type="caution">
    <text evidence="2">The sequence shown here is derived from an EMBL/GenBank/DDBJ whole genome shotgun (WGS) entry which is preliminary data.</text>
</comment>
<accession>A0ABW9JUQ9</accession>
<evidence type="ECO:0000313" key="2">
    <source>
        <dbReference type="EMBL" id="MFN0298233.1"/>
    </source>
</evidence>
<evidence type="ECO:0000259" key="1">
    <source>
        <dbReference type="Pfam" id="PF07693"/>
    </source>
</evidence>
<dbReference type="RefSeq" id="WP_409140611.1">
    <property type="nucleotide sequence ID" value="NZ_JBJXCW010000012.1"/>
</dbReference>
<keyword evidence="3" id="KW-1185">Reference proteome</keyword>
<dbReference type="Pfam" id="PF07693">
    <property type="entry name" value="KAP_NTPase"/>
    <property type="match status" value="1"/>
</dbReference>
<dbReference type="Proteomes" id="UP001632339">
    <property type="component" value="Unassembled WGS sequence"/>
</dbReference>
<sequence length="621" mass="73003">MTQENWISAPNKHIEEYLDYYFDGKKNFQYAVLLNGAWGSGKTWFVKKYLEKKEDQGKKICYVSLNGIAKTSMIDEAIFKSIHPILGSKGAKLAGQILKGTLKTTIKVDLGGDSKSDGSISGGIPKIELPDYLKINDNFILVFDDLERCELKKEEVLGYINYFVEQDNIKTLIVSNEDEIKDNDDYARKKEKLIGATFSYIEDQDVAITSILQEVGNEELRDILILNFELVANTFNQVGYKNLRSFKQTIFDFERFYKKEYFEWKDSFYPEIFEKFLRAFLILSLENKKGIFHKQILNFIPDLDGKSNQKPVDKIAEAISGFEGENAQEFKKKYQINLKEYIFSKKLWDEILNKNIIDDKIIDTELYEKYFIFQEDQPTWYKLWYYLNLSDEVFSSLVIDAKESIEQSQLSNMTDILHTVSMLVYFKEKDLISFSVESLLVLAVDQFKKVVNLQENIKKFAYFDIREGAGGYGLYARELPIFQEFLKNISQAYEDKYFEKNIERVEELLDLMEHDNYEFYQQMTSKYYDYPILNSFESIYFLDQLLKIDYENAMSALDGLKSRYTVHSQSKIYLQEEEWFEKLIELTNEKLIQSTGLLEKHKIQDNFLPKLIEIKQEAYKG</sequence>